<organism evidence="1">
    <name type="scientific">Rhizophora mucronata</name>
    <name type="common">Asiatic mangrove</name>
    <dbReference type="NCBI Taxonomy" id="61149"/>
    <lineage>
        <taxon>Eukaryota</taxon>
        <taxon>Viridiplantae</taxon>
        <taxon>Streptophyta</taxon>
        <taxon>Embryophyta</taxon>
        <taxon>Tracheophyta</taxon>
        <taxon>Spermatophyta</taxon>
        <taxon>Magnoliopsida</taxon>
        <taxon>eudicotyledons</taxon>
        <taxon>Gunneridae</taxon>
        <taxon>Pentapetalae</taxon>
        <taxon>rosids</taxon>
        <taxon>fabids</taxon>
        <taxon>Malpighiales</taxon>
        <taxon>Rhizophoraceae</taxon>
        <taxon>Rhizophora</taxon>
    </lineage>
</organism>
<evidence type="ECO:0000313" key="1">
    <source>
        <dbReference type="EMBL" id="MBX55020.1"/>
    </source>
</evidence>
<reference evidence="1" key="1">
    <citation type="submission" date="2018-02" db="EMBL/GenBank/DDBJ databases">
        <title>Rhizophora mucronata_Transcriptome.</title>
        <authorList>
            <person name="Meera S.P."/>
            <person name="Sreeshan A."/>
            <person name="Augustine A."/>
        </authorList>
    </citation>
    <scope>NUCLEOTIDE SEQUENCE</scope>
    <source>
        <tissue evidence="1">Leaf</tissue>
    </source>
</reference>
<proteinExistence type="predicted"/>
<sequence length="50" mass="5833">MLLEDAMSAICTDFILFCICNIYDCHSFVVCKALREESNMKFMGFFVRLI</sequence>
<accession>A0A2P2PJV6</accession>
<protein>
    <submittedName>
        <fullName evidence="1">Uncharacterized protein</fullName>
    </submittedName>
</protein>
<dbReference type="EMBL" id="GGEC01074536">
    <property type="protein sequence ID" value="MBX55020.1"/>
    <property type="molecule type" value="Transcribed_RNA"/>
</dbReference>
<dbReference type="AlphaFoldDB" id="A0A2P2PJV6"/>
<name>A0A2P2PJV6_RHIMU</name>